<dbReference type="PANTHER" id="PTHR13234">
    <property type="entry name" value="GAMMA-INTERFERON INDUCIBLE LYSOSOMAL THIOL REDUCTASE GILT"/>
    <property type="match status" value="1"/>
</dbReference>
<evidence type="ECO:0000256" key="3">
    <source>
        <dbReference type="ARBA" id="ARBA00022525"/>
    </source>
</evidence>
<gene>
    <name evidence="7" type="ORF">SLEP1_g20988</name>
</gene>
<sequence>MATSRTTLPLWFLVHLFLFSSSSSASVISLPSDSDKASVALYYESLCPYSANFIINYLTKLFEDDLISIVDLRLL</sequence>
<evidence type="ECO:0000256" key="1">
    <source>
        <dbReference type="ARBA" id="ARBA00004613"/>
    </source>
</evidence>
<dbReference type="PANTHER" id="PTHR13234:SF8">
    <property type="entry name" value="GAMMA-INTERFERON-INDUCIBLE LYSOSOMAL THIOL REDUCTASE"/>
    <property type="match status" value="1"/>
</dbReference>
<reference evidence="7 8" key="1">
    <citation type="journal article" date="2021" name="Commun. Biol.">
        <title>The genome of Shorea leprosula (Dipterocarpaceae) highlights the ecological relevance of drought in aseasonal tropical rainforests.</title>
        <authorList>
            <person name="Ng K.K.S."/>
            <person name="Kobayashi M.J."/>
            <person name="Fawcett J.A."/>
            <person name="Hatakeyama M."/>
            <person name="Paape T."/>
            <person name="Ng C.H."/>
            <person name="Ang C.C."/>
            <person name="Tnah L.H."/>
            <person name="Lee C.T."/>
            <person name="Nishiyama T."/>
            <person name="Sese J."/>
            <person name="O'Brien M.J."/>
            <person name="Copetti D."/>
            <person name="Mohd Noor M.I."/>
            <person name="Ong R.C."/>
            <person name="Putra M."/>
            <person name="Sireger I.Z."/>
            <person name="Indrioko S."/>
            <person name="Kosugi Y."/>
            <person name="Izuno A."/>
            <person name="Isagi Y."/>
            <person name="Lee S.L."/>
            <person name="Shimizu K.K."/>
        </authorList>
    </citation>
    <scope>NUCLEOTIDE SEQUENCE [LARGE SCALE GENOMIC DNA]</scope>
    <source>
        <strain evidence="7">214</strain>
    </source>
</reference>
<evidence type="ECO:0000256" key="5">
    <source>
        <dbReference type="ARBA" id="ARBA00023180"/>
    </source>
</evidence>
<dbReference type="EMBL" id="BPVZ01000030">
    <property type="protein sequence ID" value="GKV09502.1"/>
    <property type="molecule type" value="Genomic_DNA"/>
</dbReference>
<name>A0AAV5JDQ8_9ROSI</name>
<evidence type="ECO:0000313" key="7">
    <source>
        <dbReference type="EMBL" id="GKV09502.1"/>
    </source>
</evidence>
<feature type="chain" id="PRO_5043899035" evidence="6">
    <location>
        <begin position="25"/>
        <end position="75"/>
    </location>
</feature>
<dbReference type="Pfam" id="PF03227">
    <property type="entry name" value="GILT"/>
    <property type="match status" value="1"/>
</dbReference>
<feature type="signal peptide" evidence="6">
    <location>
        <begin position="1"/>
        <end position="24"/>
    </location>
</feature>
<organism evidence="7 8">
    <name type="scientific">Rubroshorea leprosula</name>
    <dbReference type="NCBI Taxonomy" id="152421"/>
    <lineage>
        <taxon>Eukaryota</taxon>
        <taxon>Viridiplantae</taxon>
        <taxon>Streptophyta</taxon>
        <taxon>Embryophyta</taxon>
        <taxon>Tracheophyta</taxon>
        <taxon>Spermatophyta</taxon>
        <taxon>Magnoliopsida</taxon>
        <taxon>eudicotyledons</taxon>
        <taxon>Gunneridae</taxon>
        <taxon>Pentapetalae</taxon>
        <taxon>rosids</taxon>
        <taxon>malvids</taxon>
        <taxon>Malvales</taxon>
        <taxon>Dipterocarpaceae</taxon>
        <taxon>Rubroshorea</taxon>
    </lineage>
</organism>
<dbReference type="GO" id="GO:0016671">
    <property type="term" value="F:oxidoreductase activity, acting on a sulfur group of donors, disulfide as acceptor"/>
    <property type="evidence" value="ECO:0007669"/>
    <property type="project" value="InterPro"/>
</dbReference>
<keyword evidence="4 6" id="KW-0732">Signal</keyword>
<comment type="similarity">
    <text evidence="2">Belongs to the GILT family.</text>
</comment>
<comment type="caution">
    <text evidence="7">The sequence shown here is derived from an EMBL/GenBank/DDBJ whole genome shotgun (WGS) entry which is preliminary data.</text>
</comment>
<proteinExistence type="inferred from homology"/>
<dbReference type="GO" id="GO:0005576">
    <property type="term" value="C:extracellular region"/>
    <property type="evidence" value="ECO:0007669"/>
    <property type="project" value="UniProtKB-SubCell"/>
</dbReference>
<evidence type="ECO:0000313" key="8">
    <source>
        <dbReference type="Proteomes" id="UP001054252"/>
    </source>
</evidence>
<comment type="subcellular location">
    <subcellularLocation>
        <location evidence="1">Secreted</location>
    </subcellularLocation>
</comment>
<accession>A0AAV5JDQ8</accession>
<protein>
    <submittedName>
        <fullName evidence="7">Uncharacterized protein</fullName>
    </submittedName>
</protein>
<dbReference type="AlphaFoldDB" id="A0AAV5JDQ8"/>
<evidence type="ECO:0000256" key="6">
    <source>
        <dbReference type="SAM" id="SignalP"/>
    </source>
</evidence>
<keyword evidence="3" id="KW-0964">Secreted</keyword>
<keyword evidence="5" id="KW-0325">Glycoprotein</keyword>
<evidence type="ECO:0000256" key="4">
    <source>
        <dbReference type="ARBA" id="ARBA00022729"/>
    </source>
</evidence>
<keyword evidence="8" id="KW-1185">Reference proteome</keyword>
<dbReference type="InterPro" id="IPR004911">
    <property type="entry name" value="Interferon-induced_GILT"/>
</dbReference>
<dbReference type="Proteomes" id="UP001054252">
    <property type="component" value="Unassembled WGS sequence"/>
</dbReference>
<evidence type="ECO:0000256" key="2">
    <source>
        <dbReference type="ARBA" id="ARBA00005679"/>
    </source>
</evidence>